<evidence type="ECO:0000313" key="3">
    <source>
        <dbReference type="Proteomes" id="UP000623681"/>
    </source>
</evidence>
<dbReference type="EMBL" id="JAESWA010000029">
    <property type="protein sequence ID" value="MBL4934067.1"/>
    <property type="molecule type" value="Genomic_DNA"/>
</dbReference>
<organism evidence="2 3">
    <name type="scientific">Clostridium paridis</name>
    <dbReference type="NCBI Taxonomy" id="2803863"/>
    <lineage>
        <taxon>Bacteria</taxon>
        <taxon>Bacillati</taxon>
        <taxon>Bacillota</taxon>
        <taxon>Clostridia</taxon>
        <taxon>Eubacteriales</taxon>
        <taxon>Clostridiaceae</taxon>
        <taxon>Clostridium</taxon>
    </lineage>
</organism>
<proteinExistence type="predicted"/>
<dbReference type="Proteomes" id="UP000623681">
    <property type="component" value="Unassembled WGS sequence"/>
</dbReference>
<dbReference type="Pfam" id="PF06114">
    <property type="entry name" value="Peptidase_M78"/>
    <property type="match status" value="1"/>
</dbReference>
<evidence type="ECO:0000259" key="1">
    <source>
        <dbReference type="Pfam" id="PF06114"/>
    </source>
</evidence>
<keyword evidence="3" id="KW-1185">Reference proteome</keyword>
<evidence type="ECO:0000313" key="2">
    <source>
        <dbReference type="EMBL" id="MBL4934067.1"/>
    </source>
</evidence>
<dbReference type="RefSeq" id="WP_202769528.1">
    <property type="nucleotide sequence ID" value="NZ_JAESWA010000029.1"/>
</dbReference>
<dbReference type="AlphaFoldDB" id="A0A937FK49"/>
<sequence>MTYESLENEIYDEGIEIIQMKFKGNLKALYGNKTIAIDPRIETSSEKTCILAEELGHYHKTVGNILDKTKIENVKQEKIARNWGYERLINLFDIIKAFNEGTRNLYEMAEYLNVTETFLNETIIHYREKYGLMFEISDYLIYFEPRLIIIKKF</sequence>
<dbReference type="InterPro" id="IPR010359">
    <property type="entry name" value="IrrE_HExxH"/>
</dbReference>
<accession>A0A937FK49</accession>
<feature type="domain" description="IrrE N-terminal-like" evidence="1">
    <location>
        <begin position="13"/>
        <end position="121"/>
    </location>
</feature>
<protein>
    <recommendedName>
        <fullName evidence="1">IrrE N-terminal-like domain-containing protein</fullName>
    </recommendedName>
</protein>
<reference evidence="2" key="1">
    <citation type="submission" date="2021-01" db="EMBL/GenBank/DDBJ databases">
        <title>Genome public.</title>
        <authorList>
            <person name="Liu C."/>
            <person name="Sun Q."/>
        </authorList>
    </citation>
    <scope>NUCLEOTIDE SEQUENCE</scope>
    <source>
        <strain evidence="2">YIM B02565</strain>
    </source>
</reference>
<gene>
    <name evidence="2" type="ORF">JK634_19950</name>
</gene>
<name>A0A937FK49_9CLOT</name>
<comment type="caution">
    <text evidence="2">The sequence shown here is derived from an EMBL/GenBank/DDBJ whole genome shotgun (WGS) entry which is preliminary data.</text>
</comment>